<keyword evidence="3" id="KW-1185">Reference proteome</keyword>
<dbReference type="PANTHER" id="PTHR23355">
    <property type="entry name" value="RIBONUCLEASE"/>
    <property type="match status" value="1"/>
</dbReference>
<dbReference type="GO" id="GO:0000932">
    <property type="term" value="C:P-body"/>
    <property type="evidence" value="ECO:0007669"/>
    <property type="project" value="TreeGrafter"/>
</dbReference>
<dbReference type="InterPro" id="IPR012340">
    <property type="entry name" value="NA-bd_OB-fold"/>
</dbReference>
<organism evidence="2 3">
    <name type="scientific">Actinacidiphila alni</name>
    <dbReference type="NCBI Taxonomy" id="380248"/>
    <lineage>
        <taxon>Bacteria</taxon>
        <taxon>Bacillati</taxon>
        <taxon>Actinomycetota</taxon>
        <taxon>Actinomycetes</taxon>
        <taxon>Kitasatosporales</taxon>
        <taxon>Streptomycetaceae</taxon>
        <taxon>Actinacidiphila</taxon>
    </lineage>
</organism>
<proteinExistence type="predicted"/>
<dbReference type="InterPro" id="IPR001900">
    <property type="entry name" value="RNase_II/R"/>
</dbReference>
<dbReference type="RefSeq" id="WP_093713852.1">
    <property type="nucleotide sequence ID" value="NZ_FONG01000007.1"/>
</dbReference>
<protein>
    <submittedName>
        <fullName evidence="2">Exoribonuclease R</fullName>
    </submittedName>
</protein>
<gene>
    <name evidence="2" type="ORF">SAMN05216251_107203</name>
</gene>
<dbReference type="SUPFAM" id="SSF50249">
    <property type="entry name" value="Nucleic acid-binding proteins"/>
    <property type="match status" value="1"/>
</dbReference>
<accession>A0A1I2F946</accession>
<dbReference type="EMBL" id="FONG01000007">
    <property type="protein sequence ID" value="SFF01086.1"/>
    <property type="molecule type" value="Genomic_DNA"/>
</dbReference>
<dbReference type="Pfam" id="PF18614">
    <property type="entry name" value="RNase_II_C_S1"/>
    <property type="match status" value="1"/>
</dbReference>
<feature type="domain" description="RNB" evidence="1">
    <location>
        <begin position="52"/>
        <end position="378"/>
    </location>
</feature>
<reference evidence="2 3" key="1">
    <citation type="submission" date="2016-10" db="EMBL/GenBank/DDBJ databases">
        <authorList>
            <person name="de Groot N.N."/>
        </authorList>
    </citation>
    <scope>NUCLEOTIDE SEQUENCE [LARGE SCALE GENOMIC DNA]</scope>
    <source>
        <strain evidence="2 3">CGMCC 4.3510</strain>
    </source>
</reference>
<dbReference type="Proteomes" id="UP000199323">
    <property type="component" value="Unassembled WGS sequence"/>
</dbReference>
<dbReference type="PANTHER" id="PTHR23355:SF42">
    <property type="entry name" value="RIBONUCLEASE II, CHLOROPLASTIC_MITOCHONDRIAL"/>
    <property type="match status" value="1"/>
</dbReference>
<dbReference type="STRING" id="380248.SAMN05216251_107203"/>
<dbReference type="AlphaFoldDB" id="A0A1I2F946"/>
<dbReference type="SMART" id="SM00955">
    <property type="entry name" value="RNB"/>
    <property type="match status" value="1"/>
</dbReference>
<evidence type="ECO:0000313" key="2">
    <source>
        <dbReference type="EMBL" id="SFF01086.1"/>
    </source>
</evidence>
<dbReference type="GO" id="GO:0000175">
    <property type="term" value="F:3'-5'-RNA exonuclease activity"/>
    <property type="evidence" value="ECO:0007669"/>
    <property type="project" value="TreeGrafter"/>
</dbReference>
<dbReference type="InterPro" id="IPR040596">
    <property type="entry name" value="RNase_II_C_S1"/>
</dbReference>
<dbReference type="OrthoDB" id="5800376at2"/>
<evidence type="ECO:0000259" key="1">
    <source>
        <dbReference type="SMART" id="SM00955"/>
    </source>
</evidence>
<dbReference type="GO" id="GO:0006402">
    <property type="term" value="P:mRNA catabolic process"/>
    <property type="evidence" value="ECO:0007669"/>
    <property type="project" value="TreeGrafter"/>
</dbReference>
<sequence>MPRRLLHVPAADGTALRTALAALRTTLEVPEGFPPAVLAEARAAAAAPRLPETDATDLPLFTVDPPGSVDLDQAMHLERRPGGGYRVHYAIADVAAFVTPGGALDTEAHRRVTTLYFPDERVPLHPVELSEGAASLLPDQVRPALLWRLDLDADGATTATDVRRALVRSRARLDYAGVQHAIDAGTAEEPVALLKEIGGLREAMEVARGGISLNVPEQEIAGHGGDYVLEYRAPLPADGWNAQISLLTGMAAADLMLGGGNGPAAVGVLRTLPTAPDGSVARLRRVARALGVDWPDGTSYATVIRSLDPRRTHHAAFLQECTTLLRGAGYTVFGPGAGPLPEHTTHAAVAAPYTHCTAPLRRLVDRYAGEICLAVAAGTEPPGWVLEALPTLPKEMNEGTQRANRVERGCVDLIESVLLEDRVGEVFDAYVVDVKEGDPGSGTIHLDDPAVVARIASAPGAPPLPLGRRLRVRLTAADPGTAQVLFAPA</sequence>
<name>A0A1I2F946_9ACTN</name>
<dbReference type="InterPro" id="IPR050180">
    <property type="entry name" value="RNR_Ribonuclease"/>
</dbReference>
<dbReference type="Pfam" id="PF00773">
    <property type="entry name" value="RNB"/>
    <property type="match status" value="1"/>
</dbReference>
<evidence type="ECO:0000313" key="3">
    <source>
        <dbReference type="Proteomes" id="UP000199323"/>
    </source>
</evidence>
<dbReference type="GO" id="GO:0003723">
    <property type="term" value="F:RNA binding"/>
    <property type="evidence" value="ECO:0007669"/>
    <property type="project" value="InterPro"/>
</dbReference>